<dbReference type="OrthoDB" id="33991at2157"/>
<evidence type="ECO:0000313" key="1">
    <source>
        <dbReference type="EMBL" id="KPV46752.1"/>
    </source>
</evidence>
<organism evidence="1 4">
    <name type="scientific">Acidiplasma aeolicum</name>
    <dbReference type="NCBI Taxonomy" id="507754"/>
    <lineage>
        <taxon>Archaea</taxon>
        <taxon>Methanobacteriati</taxon>
        <taxon>Thermoplasmatota</taxon>
        <taxon>Thermoplasmata</taxon>
        <taxon>Thermoplasmatales</taxon>
        <taxon>Ferroplasmaceae</taxon>
        <taxon>Acidiplasma</taxon>
    </lineage>
</organism>
<proteinExistence type="predicted"/>
<dbReference type="Gene3D" id="3.20.20.210">
    <property type="match status" value="1"/>
</dbReference>
<dbReference type="EMBL" id="LJCQ01000187">
    <property type="protein sequence ID" value="KPV46752.1"/>
    <property type="molecule type" value="Genomic_DNA"/>
</dbReference>
<gene>
    <name evidence="2" type="ORF">AOG54_05595</name>
    <name evidence="1" type="ORF">SE19_04155</name>
</gene>
<sequence>MKINTLVYGIYPKTNELRLSISRWEKGLLPDAALNDRIDDEKHEFYDRLNNNEILYTDPLFNWYDIFRPLVLITDGMQPGPLTRYKETNTFYRMPEVSEIGGIKYSPDKFTPLNENPPLPLYAEYGKDFNAFLPSPYTFFKMSRVEMAYNDFEKQLLNNYVQILKKFRTRNVILFDSLPYEKNSVLNLEDFVKEYNVRLITAGNIYKENIRGRPKSIICDNNENNVKIASEISDEPGIKLIDGYNTKLEKPEDIRNEALKYDLDSIIITHTEYFDFLPRMIADKKIEIMSKIGD</sequence>
<accession>A0A0P9ESC5</accession>
<reference evidence="1 4" key="1">
    <citation type="submission" date="2015-09" db="EMBL/GenBank/DDBJ databases">
        <title>Draft genome sequence of Acidiplasma aeolicum DSM 18409.</title>
        <authorList>
            <person name="Hemp J."/>
        </authorList>
    </citation>
    <scope>NUCLEOTIDE SEQUENCE [LARGE SCALE GENOMIC DNA]</scope>
    <source>
        <strain evidence="1 4">V</strain>
    </source>
</reference>
<dbReference type="Proteomes" id="UP000050515">
    <property type="component" value="Unassembled WGS sequence"/>
</dbReference>
<evidence type="ECO:0000313" key="2">
    <source>
        <dbReference type="EMBL" id="KQB34127.1"/>
    </source>
</evidence>
<dbReference type="RefSeq" id="WP_054964113.1">
    <property type="nucleotide sequence ID" value="NZ_LJCQ01000187.1"/>
</dbReference>
<keyword evidence="3" id="KW-1185">Reference proteome</keyword>
<dbReference type="InterPro" id="IPR038071">
    <property type="entry name" value="UROD/MetE-like_sf"/>
</dbReference>
<name>A0A0P9ESC5_9ARCH</name>
<dbReference type="AlphaFoldDB" id="A0A0P9ESC5"/>
<reference evidence="2 3" key="2">
    <citation type="submission" date="2015-09" db="EMBL/GenBank/DDBJ databases">
        <title>Heavy metals and arsenic resistance mechanisms in polyextremophilic archaea of the family Ferroplasmaceae.</title>
        <authorList>
            <person name="Bulaev A.G."/>
            <person name="Kanygina A.V."/>
        </authorList>
    </citation>
    <scope>NUCLEOTIDE SEQUENCE [LARGE SCALE GENOMIC DNA]</scope>
    <source>
        <strain evidence="2 3">VT</strain>
    </source>
</reference>
<comment type="caution">
    <text evidence="1">The sequence shown here is derived from an EMBL/GenBank/DDBJ whole genome shotgun (WGS) entry which is preliminary data.</text>
</comment>
<dbReference type="EMBL" id="LKBG01000254">
    <property type="protein sequence ID" value="KQB34127.1"/>
    <property type="molecule type" value="Genomic_DNA"/>
</dbReference>
<evidence type="ECO:0000313" key="3">
    <source>
        <dbReference type="Proteomes" id="UP000050320"/>
    </source>
</evidence>
<dbReference type="PATRIC" id="fig|507754.4.peg.256"/>
<dbReference type="SUPFAM" id="SSF51726">
    <property type="entry name" value="UROD/MetE-like"/>
    <property type="match status" value="1"/>
</dbReference>
<protein>
    <submittedName>
        <fullName evidence="1">Uncharacterized protein</fullName>
    </submittedName>
</protein>
<evidence type="ECO:0000313" key="4">
    <source>
        <dbReference type="Proteomes" id="UP000050515"/>
    </source>
</evidence>
<dbReference type="Proteomes" id="UP000050320">
    <property type="component" value="Unassembled WGS sequence"/>
</dbReference>